<dbReference type="EMBL" id="GBRH01252232">
    <property type="protein sequence ID" value="JAD45663.1"/>
    <property type="molecule type" value="Transcribed_RNA"/>
</dbReference>
<dbReference type="AlphaFoldDB" id="A0A0A9A6X9"/>
<protein>
    <submittedName>
        <fullName evidence="1">Uncharacterized protein</fullName>
    </submittedName>
</protein>
<evidence type="ECO:0000313" key="1">
    <source>
        <dbReference type="EMBL" id="JAD45663.1"/>
    </source>
</evidence>
<organism evidence="1">
    <name type="scientific">Arundo donax</name>
    <name type="common">Giant reed</name>
    <name type="synonym">Donax arundinaceus</name>
    <dbReference type="NCBI Taxonomy" id="35708"/>
    <lineage>
        <taxon>Eukaryota</taxon>
        <taxon>Viridiplantae</taxon>
        <taxon>Streptophyta</taxon>
        <taxon>Embryophyta</taxon>
        <taxon>Tracheophyta</taxon>
        <taxon>Spermatophyta</taxon>
        <taxon>Magnoliopsida</taxon>
        <taxon>Liliopsida</taxon>
        <taxon>Poales</taxon>
        <taxon>Poaceae</taxon>
        <taxon>PACMAD clade</taxon>
        <taxon>Arundinoideae</taxon>
        <taxon>Arundineae</taxon>
        <taxon>Arundo</taxon>
    </lineage>
</organism>
<reference evidence="1" key="1">
    <citation type="submission" date="2014-09" db="EMBL/GenBank/DDBJ databases">
        <authorList>
            <person name="Magalhaes I.L.F."/>
            <person name="Oliveira U."/>
            <person name="Santos F.R."/>
            <person name="Vidigal T.H.D.A."/>
            <person name="Brescovit A.D."/>
            <person name="Santos A.J."/>
        </authorList>
    </citation>
    <scope>NUCLEOTIDE SEQUENCE</scope>
    <source>
        <tissue evidence="1">Shoot tissue taken approximately 20 cm above the soil surface</tissue>
    </source>
</reference>
<name>A0A0A9A6X9_ARUDO</name>
<sequence length="43" mass="5353">MSRCFLHPHLAKKRCNKTNKRQIRKKKRVHRHHKMCVLLLTLY</sequence>
<proteinExistence type="predicted"/>
<reference evidence="1" key="2">
    <citation type="journal article" date="2015" name="Data Brief">
        <title>Shoot transcriptome of the giant reed, Arundo donax.</title>
        <authorList>
            <person name="Barrero R.A."/>
            <person name="Guerrero F.D."/>
            <person name="Moolhuijzen P."/>
            <person name="Goolsby J.A."/>
            <person name="Tidwell J."/>
            <person name="Bellgard S.E."/>
            <person name="Bellgard M.I."/>
        </authorList>
    </citation>
    <scope>NUCLEOTIDE SEQUENCE</scope>
    <source>
        <tissue evidence="1">Shoot tissue taken approximately 20 cm above the soil surface</tissue>
    </source>
</reference>
<accession>A0A0A9A6X9</accession>